<keyword evidence="9" id="KW-1003">Cell membrane</keyword>
<dbReference type="PROSITE" id="PS50869">
    <property type="entry name" value="BRICHOS"/>
    <property type="match status" value="1"/>
</dbReference>
<comment type="subcellular location">
    <subcellularLocation>
        <location evidence="1 9">Membrane</location>
        <topology evidence="1 9">Single-pass type II membrane protein</topology>
    </subcellularLocation>
</comment>
<dbReference type="SMART" id="SM01039">
    <property type="entry name" value="BRICHOS"/>
    <property type="match status" value="1"/>
</dbReference>
<evidence type="ECO:0000256" key="5">
    <source>
        <dbReference type="ARBA" id="ARBA00022989"/>
    </source>
</evidence>
<dbReference type="EMBL" id="KB307434">
    <property type="protein sequence ID" value="ELT98934.1"/>
    <property type="molecule type" value="Genomic_DNA"/>
</dbReference>
<evidence type="ECO:0000256" key="9">
    <source>
        <dbReference type="RuleBase" id="RU367061"/>
    </source>
</evidence>
<sequence length="284" mass="32577">MTIYKPKLSEKKDDSNVPLPEVVTETLLEKRKQPQVAVSAPPPPAAYLAAIAARRRRSKIVTVCNVLIALSIVAIGVIGGIAVYSHLAKKTFRGFCGVRYFERQEFPAKDGHYERHNDRQVLRGEFEEKIEIDLQNMQYERLEVPEIEECKKATILHDFEKNLTAVVDRDHAHCFILPLNRSLVRPPQDFWDLLQKLKVGYYLPDMEVVRDRYRVVTPPLRDLSPLGFHIWRECRYYDTFNLARMGQPVAMTKRAAGDDWCNFKFSLGASAGPVLEFVELDGCL</sequence>
<feature type="transmembrane region" description="Helical" evidence="9">
    <location>
        <begin position="60"/>
        <end position="84"/>
    </location>
</feature>
<dbReference type="InterPro" id="IPR007084">
    <property type="entry name" value="BRICHOS_dom"/>
</dbReference>
<reference evidence="13" key="1">
    <citation type="submission" date="2012-12" db="EMBL/GenBank/DDBJ databases">
        <authorList>
            <person name="Hellsten U."/>
            <person name="Grimwood J."/>
            <person name="Chapman J.A."/>
            <person name="Shapiro H."/>
            <person name="Aerts A."/>
            <person name="Otillar R.P."/>
            <person name="Terry A.Y."/>
            <person name="Boore J.L."/>
            <person name="Simakov O."/>
            <person name="Marletaz F."/>
            <person name="Cho S.-J."/>
            <person name="Edsinger-Gonzales E."/>
            <person name="Havlak P."/>
            <person name="Kuo D.-H."/>
            <person name="Larsson T."/>
            <person name="Lv J."/>
            <person name="Arendt D."/>
            <person name="Savage R."/>
            <person name="Osoegawa K."/>
            <person name="de Jong P."/>
            <person name="Lindberg D.R."/>
            <person name="Seaver E.C."/>
            <person name="Weisblat D.A."/>
            <person name="Putnam N.H."/>
            <person name="Grigoriev I.V."/>
            <person name="Rokhsar D.S."/>
        </authorList>
    </citation>
    <scope>NUCLEOTIDE SEQUENCE</scope>
    <source>
        <strain evidence="13">I ESC-2004</strain>
    </source>
</reference>
<dbReference type="GO" id="GO:0070062">
    <property type="term" value="C:extracellular exosome"/>
    <property type="evidence" value="ECO:0007669"/>
    <property type="project" value="TreeGrafter"/>
</dbReference>
<evidence type="ECO:0000256" key="3">
    <source>
        <dbReference type="ARBA" id="ARBA00022692"/>
    </source>
</evidence>
<evidence type="ECO:0000259" key="10">
    <source>
        <dbReference type="PROSITE" id="PS50869"/>
    </source>
</evidence>
<keyword evidence="6 9" id="KW-0472">Membrane</keyword>
<accession>R7TYW8</accession>
<reference evidence="12" key="3">
    <citation type="submission" date="2015-06" db="UniProtKB">
        <authorList>
            <consortium name="EnsemblMetazoa"/>
        </authorList>
    </citation>
    <scope>IDENTIFICATION</scope>
</reference>
<organism evidence="11">
    <name type="scientific">Capitella teleta</name>
    <name type="common">Polychaete worm</name>
    <dbReference type="NCBI Taxonomy" id="283909"/>
    <lineage>
        <taxon>Eukaryota</taxon>
        <taxon>Metazoa</taxon>
        <taxon>Spiralia</taxon>
        <taxon>Lophotrochozoa</taxon>
        <taxon>Annelida</taxon>
        <taxon>Polychaeta</taxon>
        <taxon>Sedentaria</taxon>
        <taxon>Scolecida</taxon>
        <taxon>Capitellidae</taxon>
        <taxon>Capitella</taxon>
    </lineage>
</organism>
<dbReference type="GO" id="GO:0042985">
    <property type="term" value="P:negative regulation of amyloid precursor protein biosynthetic process"/>
    <property type="evidence" value="ECO:0007669"/>
    <property type="project" value="TreeGrafter"/>
</dbReference>
<keyword evidence="13" id="KW-1185">Reference proteome</keyword>
<evidence type="ECO:0000256" key="4">
    <source>
        <dbReference type="ARBA" id="ARBA00022968"/>
    </source>
</evidence>
<keyword evidence="3 9" id="KW-0812">Transmembrane</keyword>
<dbReference type="OrthoDB" id="9982095at2759"/>
<gene>
    <name evidence="11" type="ORF">CAPTEDRAFT_229186</name>
</gene>
<evidence type="ECO:0000256" key="1">
    <source>
        <dbReference type="ARBA" id="ARBA00004606"/>
    </source>
</evidence>
<dbReference type="Pfam" id="PF04089">
    <property type="entry name" value="BRICHOS"/>
    <property type="match status" value="1"/>
</dbReference>
<dbReference type="AlphaFoldDB" id="R7TYW8"/>
<keyword evidence="8" id="KW-0325">Glycoprotein</keyword>
<evidence type="ECO:0000256" key="6">
    <source>
        <dbReference type="ARBA" id="ARBA00023136"/>
    </source>
</evidence>
<evidence type="ECO:0000256" key="2">
    <source>
        <dbReference type="ARBA" id="ARBA00006794"/>
    </source>
</evidence>
<protein>
    <recommendedName>
        <fullName evidence="9">Integral membrane protein 2</fullName>
    </recommendedName>
</protein>
<keyword evidence="4 9" id="KW-0735">Signal-anchor</keyword>
<name>R7TYW8_CAPTE</name>
<evidence type="ECO:0000313" key="13">
    <source>
        <dbReference type="Proteomes" id="UP000014760"/>
    </source>
</evidence>
<dbReference type="GO" id="GO:0005886">
    <property type="term" value="C:plasma membrane"/>
    <property type="evidence" value="ECO:0007669"/>
    <property type="project" value="UniProtKB-UniRule"/>
</dbReference>
<dbReference type="HOGENOM" id="CLU_074596_0_0_1"/>
<dbReference type="OMA" id="AGNCNHI"/>
<keyword evidence="7" id="KW-1015">Disulfide bond</keyword>
<evidence type="ECO:0000313" key="11">
    <source>
        <dbReference type="EMBL" id="ELT98934.1"/>
    </source>
</evidence>
<dbReference type="PANTHER" id="PTHR10962">
    <property type="entry name" value="INTEGRAL TRANSMEMBRANE PROTEIN 2"/>
    <property type="match status" value="1"/>
</dbReference>
<dbReference type="EnsemblMetazoa" id="CapteT229186">
    <property type="protein sequence ID" value="CapteP229186"/>
    <property type="gene ID" value="CapteG229186"/>
</dbReference>
<dbReference type="STRING" id="283909.R7TYW8"/>
<evidence type="ECO:0000256" key="7">
    <source>
        <dbReference type="ARBA" id="ARBA00023157"/>
    </source>
</evidence>
<dbReference type="PANTHER" id="PTHR10962:SF1">
    <property type="entry name" value="INTEGRAL MEMBRANE PROTEIN 2"/>
    <property type="match status" value="1"/>
</dbReference>
<proteinExistence type="inferred from homology"/>
<feature type="domain" description="BRICHOS" evidence="10">
    <location>
        <begin position="147"/>
        <end position="242"/>
    </location>
</feature>
<keyword evidence="5 9" id="KW-1133">Transmembrane helix</keyword>
<dbReference type="EMBL" id="AMQN01010262">
    <property type="status" value="NOT_ANNOTATED_CDS"/>
    <property type="molecule type" value="Genomic_DNA"/>
</dbReference>
<comment type="similarity">
    <text evidence="2 9">Belongs to the ITM2 family.</text>
</comment>
<dbReference type="Proteomes" id="UP000014760">
    <property type="component" value="Unassembled WGS sequence"/>
</dbReference>
<dbReference type="GO" id="GO:0001540">
    <property type="term" value="F:amyloid-beta binding"/>
    <property type="evidence" value="ECO:0007669"/>
    <property type="project" value="TreeGrafter"/>
</dbReference>
<dbReference type="GO" id="GO:0005794">
    <property type="term" value="C:Golgi apparatus"/>
    <property type="evidence" value="ECO:0007669"/>
    <property type="project" value="TreeGrafter"/>
</dbReference>
<dbReference type="FunCoup" id="R7TYW8">
    <property type="interactions" value="821"/>
</dbReference>
<dbReference type="InterPro" id="IPR040145">
    <property type="entry name" value="ITM2"/>
</dbReference>
<evidence type="ECO:0000313" key="12">
    <source>
        <dbReference type="EnsemblMetazoa" id="CapteP229186"/>
    </source>
</evidence>
<evidence type="ECO:0000256" key="8">
    <source>
        <dbReference type="ARBA" id="ARBA00023180"/>
    </source>
</evidence>
<reference evidence="11 13" key="2">
    <citation type="journal article" date="2013" name="Nature">
        <title>Insights into bilaterian evolution from three spiralian genomes.</title>
        <authorList>
            <person name="Simakov O."/>
            <person name="Marletaz F."/>
            <person name="Cho S.J."/>
            <person name="Edsinger-Gonzales E."/>
            <person name="Havlak P."/>
            <person name="Hellsten U."/>
            <person name="Kuo D.H."/>
            <person name="Larsson T."/>
            <person name="Lv J."/>
            <person name="Arendt D."/>
            <person name="Savage R."/>
            <person name="Osoegawa K."/>
            <person name="de Jong P."/>
            <person name="Grimwood J."/>
            <person name="Chapman J.A."/>
            <person name="Shapiro H."/>
            <person name="Aerts A."/>
            <person name="Otillar R.P."/>
            <person name="Terry A.Y."/>
            <person name="Boore J.L."/>
            <person name="Grigoriev I.V."/>
            <person name="Lindberg D.R."/>
            <person name="Seaver E.C."/>
            <person name="Weisblat D.A."/>
            <person name="Putnam N.H."/>
            <person name="Rokhsar D.S."/>
        </authorList>
    </citation>
    <scope>NUCLEOTIDE SEQUENCE</scope>
    <source>
        <strain evidence="11 13">I ESC-2004</strain>
    </source>
</reference>